<dbReference type="EMBL" id="LR797481">
    <property type="protein sequence ID" value="CAB4219534.1"/>
    <property type="molecule type" value="Genomic_DNA"/>
</dbReference>
<name>A0A6J5SXV6_9CAUD</name>
<dbReference type="InterPro" id="IPR044925">
    <property type="entry name" value="His-Me_finger_sf"/>
</dbReference>
<dbReference type="SUPFAM" id="SSF54060">
    <property type="entry name" value="His-Me finger endonucleases"/>
    <property type="match status" value="1"/>
</dbReference>
<evidence type="ECO:0000313" key="1">
    <source>
        <dbReference type="EMBL" id="CAB4219534.1"/>
    </source>
</evidence>
<organism evidence="1">
    <name type="scientific">uncultured Caudovirales phage</name>
    <dbReference type="NCBI Taxonomy" id="2100421"/>
    <lineage>
        <taxon>Viruses</taxon>
        <taxon>Duplodnaviria</taxon>
        <taxon>Heunggongvirae</taxon>
        <taxon>Uroviricota</taxon>
        <taxon>Caudoviricetes</taxon>
        <taxon>Peduoviridae</taxon>
        <taxon>Maltschvirus</taxon>
        <taxon>Maltschvirus maltsch</taxon>
    </lineage>
</organism>
<dbReference type="Gene3D" id="3.90.75.20">
    <property type="match status" value="1"/>
</dbReference>
<proteinExistence type="predicted"/>
<accession>A0A6J5SXV6</accession>
<sequence length="175" mass="20019">MLDLNKFEPILINGEKSQYEISNVGVVRRILPNGNFFYLQSESKKNNYVAISLRHNGKYYPTRIHRLVAKIFIPNPNNQPQVNHLDCNKSNNKVNNLEWCDCKHNIHHAFANGLVGRKKGKEFHKYDKGVNIIDNNTGKIYPSVATAARDLNIPRTTISAEINGLRPKKLNISRI</sequence>
<reference evidence="1" key="1">
    <citation type="submission" date="2020-05" db="EMBL/GenBank/DDBJ databases">
        <authorList>
            <person name="Chiriac C."/>
            <person name="Salcher M."/>
            <person name="Ghai R."/>
            <person name="Kavagutti S V."/>
        </authorList>
    </citation>
    <scope>NUCLEOTIDE SEQUENCE</scope>
</reference>
<gene>
    <name evidence="1" type="ORF">UFOVP1615_22</name>
</gene>
<protein>
    <submittedName>
        <fullName evidence="1">HNH nuclease</fullName>
    </submittedName>
</protein>